<dbReference type="Pfam" id="PF09250">
    <property type="entry name" value="Prim-Pol"/>
    <property type="match status" value="1"/>
</dbReference>
<feature type="domain" description="DNA primase/polymerase bifunctional N-terminal" evidence="1">
    <location>
        <begin position="14"/>
        <end position="173"/>
    </location>
</feature>
<keyword evidence="3" id="KW-1185">Reference proteome</keyword>
<protein>
    <submittedName>
        <fullName evidence="2">DNA replication protein</fullName>
    </submittedName>
</protein>
<dbReference type="SMART" id="SM00943">
    <property type="entry name" value="Prim-Pol"/>
    <property type="match status" value="1"/>
</dbReference>
<dbReference type="OrthoDB" id="3218228at2"/>
<gene>
    <name evidence="2" type="ORF">EXE58_18960</name>
</gene>
<evidence type="ECO:0000313" key="3">
    <source>
        <dbReference type="Proteomes" id="UP000294853"/>
    </source>
</evidence>
<dbReference type="AlphaFoldDB" id="A0A4P7IL62"/>
<name>A0A4P7IL62_9ACTN</name>
<proteinExistence type="predicted"/>
<dbReference type="Proteomes" id="UP000294853">
    <property type="component" value="Chromosome"/>
</dbReference>
<organism evidence="2 3">
    <name type="scientific">Nocardioides seonyuensis</name>
    <dbReference type="NCBI Taxonomy" id="2518371"/>
    <lineage>
        <taxon>Bacteria</taxon>
        <taxon>Bacillati</taxon>
        <taxon>Actinomycetota</taxon>
        <taxon>Actinomycetes</taxon>
        <taxon>Propionibacteriales</taxon>
        <taxon>Nocardioidaceae</taxon>
        <taxon>Nocardioides</taxon>
    </lineage>
</organism>
<sequence>MSRVAAAPSLVAAARRYASLGIPVFPCVTGGKQPLTPNGFHDASVSLATVERWWRRTPDANIGLPTGVTTGVLVVDVDVHGSGSGYEAFDCAHHKGLTQGWGWLVRTPSGGMHAYYPTARDEQRCWQVPGAHIDFRGDGGYVIAPPSRLEVRGKPTPYEVIAVSERKPMPLDAAKLRLFLDPPKQTRQACTPLPPLGTRPERLAKWMATQPEGGRNQGLFWAACRLVEDGHPIEFTIATLGPAGVQAGLPQPEVESTIVSAYRTAVPRPRVSRPGPTPVSEAIAQ</sequence>
<dbReference type="EMBL" id="CP038436">
    <property type="protein sequence ID" value="QBX57740.1"/>
    <property type="molecule type" value="Genomic_DNA"/>
</dbReference>
<evidence type="ECO:0000313" key="2">
    <source>
        <dbReference type="EMBL" id="QBX57740.1"/>
    </source>
</evidence>
<evidence type="ECO:0000259" key="1">
    <source>
        <dbReference type="SMART" id="SM00943"/>
    </source>
</evidence>
<reference evidence="2 3" key="1">
    <citation type="submission" date="2019-03" db="EMBL/GenBank/DDBJ databases">
        <title>Three New Species of Nocardioides, Nocardioides euryhalodurans sp. nov., Nocardioides seonyuensis sp. nov. and Nocardioides eburneoflavus sp. nov. Iolated from Soil.</title>
        <authorList>
            <person name="Roh S.G."/>
            <person name="Lee C."/>
            <person name="Kim M.-K."/>
            <person name="Kim S.B."/>
        </authorList>
    </citation>
    <scope>NUCLEOTIDE SEQUENCE [LARGE SCALE GENOMIC DNA]</scope>
    <source>
        <strain evidence="2 3">MMS17-SY207-3</strain>
    </source>
</reference>
<dbReference type="CDD" id="cd04859">
    <property type="entry name" value="Prim_Pol"/>
    <property type="match status" value="1"/>
</dbReference>
<dbReference type="KEGG" id="nsn:EXE58_18960"/>
<dbReference type="InterPro" id="IPR015330">
    <property type="entry name" value="DNA_primase/pol_bifunc_N"/>
</dbReference>
<accession>A0A4P7IL62</accession>
<dbReference type="SUPFAM" id="SSF56747">
    <property type="entry name" value="Prim-pol domain"/>
    <property type="match status" value="1"/>
</dbReference>